<dbReference type="RefSeq" id="WP_227306615.1">
    <property type="nucleotide sequence ID" value="NZ_JAESVA010000002.1"/>
</dbReference>
<gene>
    <name evidence="3" type="ORF">ACELLULO517_07145</name>
</gene>
<keyword evidence="4" id="KW-1185">Reference proteome</keyword>
<dbReference type="AlphaFoldDB" id="A0A964E350"/>
<dbReference type="PANTHER" id="PTHR43037">
    <property type="entry name" value="UNNAMED PRODUCT-RELATED"/>
    <property type="match status" value="1"/>
</dbReference>
<dbReference type="GO" id="GO:0005576">
    <property type="term" value="C:extracellular region"/>
    <property type="evidence" value="ECO:0007669"/>
    <property type="project" value="InterPro"/>
</dbReference>
<keyword evidence="2" id="KW-0378">Hydrolase</keyword>
<name>A0A964E350_9PROT</name>
<keyword evidence="1" id="KW-0732">Signal</keyword>
<protein>
    <submittedName>
        <fullName evidence="3">PHB depolymerase family esterase</fullName>
    </submittedName>
</protein>
<dbReference type="GO" id="GO:0016787">
    <property type="term" value="F:hydrolase activity"/>
    <property type="evidence" value="ECO:0007669"/>
    <property type="project" value="UniProtKB-KW"/>
</dbReference>
<sequence length="399" mass="42727">MALLLGQDSFFGQLLNFAPHPLVQAMLDNEGEEDHALTVTRDFGANPGNLRMLSFRPEGLPDHAPLVVVLHGCKQTAGVYDRGTGWSQLARQFGFALLMPEQRRLNNPQGCFDWFQSEDVSRDSGEVASIASMIRVMLRDHRLDASRVFITGLSAGGGMTAAMLATYPELFAGGAIIAGLPFGSADGMHEAFGVMGQGRIRSAQALGDRVRAASAHQGPWPSVAIWQGDADTTVNPVNATELVKQWTDIHGVSDAKPEESLIGFVSHKVWRSPTGRLAVELYVVPGLGHATPIDPMATPAAARCGSVSASRYILPAGISSTYRIAESWGLTGEGLSRRRNSSWDKGPGTPFGGHPLWQNLLPGGSTGLKEITAELTAPDTLLGRVLRSTGLIEDGKRRK</sequence>
<organism evidence="3 4">
    <name type="scientific">Acidisoma cellulosilyticum</name>
    <dbReference type="NCBI Taxonomy" id="2802395"/>
    <lineage>
        <taxon>Bacteria</taxon>
        <taxon>Pseudomonadati</taxon>
        <taxon>Pseudomonadota</taxon>
        <taxon>Alphaproteobacteria</taxon>
        <taxon>Acetobacterales</taxon>
        <taxon>Acidocellaceae</taxon>
        <taxon>Acidisoma</taxon>
    </lineage>
</organism>
<dbReference type="PANTHER" id="PTHR43037:SF1">
    <property type="entry name" value="BLL1128 PROTEIN"/>
    <property type="match status" value="1"/>
</dbReference>
<dbReference type="SUPFAM" id="SSF53474">
    <property type="entry name" value="alpha/beta-Hydrolases"/>
    <property type="match status" value="2"/>
</dbReference>
<dbReference type="EMBL" id="JAESVA010000002">
    <property type="protein sequence ID" value="MCB8880004.1"/>
    <property type="molecule type" value="Genomic_DNA"/>
</dbReference>
<evidence type="ECO:0000256" key="2">
    <source>
        <dbReference type="ARBA" id="ARBA00022801"/>
    </source>
</evidence>
<dbReference type="Pfam" id="PF10503">
    <property type="entry name" value="Esterase_PHB"/>
    <property type="match status" value="1"/>
</dbReference>
<reference evidence="3 4" key="1">
    <citation type="journal article" date="2021" name="Microorganisms">
        <title>Acidisoma silvae sp. nov. and Acidisomacellulosilytica sp. nov., Two Acidophilic Bacteria Isolated from Decaying Wood, Hydrolyzing Cellulose and Producing Poly-3-hydroxybutyrate.</title>
        <authorList>
            <person name="Mieszkin S."/>
            <person name="Pouder E."/>
            <person name="Uroz S."/>
            <person name="Simon-Colin C."/>
            <person name="Alain K."/>
        </authorList>
    </citation>
    <scope>NUCLEOTIDE SEQUENCE [LARGE SCALE GENOMIC DNA]</scope>
    <source>
        <strain evidence="3 4">HW T5.17</strain>
    </source>
</reference>
<dbReference type="Gene3D" id="3.40.50.1820">
    <property type="entry name" value="alpha/beta hydrolase"/>
    <property type="match status" value="1"/>
</dbReference>
<evidence type="ECO:0000313" key="3">
    <source>
        <dbReference type="EMBL" id="MCB8880004.1"/>
    </source>
</evidence>
<comment type="caution">
    <text evidence="3">The sequence shown here is derived from an EMBL/GenBank/DDBJ whole genome shotgun (WGS) entry which is preliminary data.</text>
</comment>
<accession>A0A964E350</accession>
<dbReference type="InterPro" id="IPR010126">
    <property type="entry name" value="Esterase_phb"/>
</dbReference>
<dbReference type="InterPro" id="IPR050955">
    <property type="entry name" value="Plant_Biomass_Hydrol_Est"/>
</dbReference>
<dbReference type="InterPro" id="IPR029058">
    <property type="entry name" value="AB_hydrolase_fold"/>
</dbReference>
<proteinExistence type="predicted"/>
<evidence type="ECO:0000313" key="4">
    <source>
        <dbReference type="Proteomes" id="UP000721844"/>
    </source>
</evidence>
<dbReference type="Proteomes" id="UP000721844">
    <property type="component" value="Unassembled WGS sequence"/>
</dbReference>
<dbReference type="NCBIfam" id="TIGR01840">
    <property type="entry name" value="esterase_phb"/>
    <property type="match status" value="1"/>
</dbReference>
<evidence type="ECO:0000256" key="1">
    <source>
        <dbReference type="ARBA" id="ARBA00022729"/>
    </source>
</evidence>